<dbReference type="GO" id="GO:0003887">
    <property type="term" value="F:DNA-directed DNA polymerase activity"/>
    <property type="evidence" value="ECO:0007669"/>
    <property type="project" value="UniProtKB-KW"/>
</dbReference>
<dbReference type="Gene3D" id="3.90.1600.10">
    <property type="entry name" value="Palm domain of DNA polymerase"/>
    <property type="match status" value="1"/>
</dbReference>
<dbReference type="InterPro" id="IPR043502">
    <property type="entry name" value="DNA/RNA_pol_sf"/>
</dbReference>
<evidence type="ECO:0000313" key="2">
    <source>
        <dbReference type="Proteomes" id="UP000243975"/>
    </source>
</evidence>
<keyword evidence="1" id="KW-0548">Nucleotidyltransferase</keyword>
<evidence type="ECO:0000313" key="1">
    <source>
        <dbReference type="EMBL" id="KVH88384.1"/>
    </source>
</evidence>
<dbReference type="GO" id="GO:0000166">
    <property type="term" value="F:nucleotide binding"/>
    <property type="evidence" value="ECO:0007669"/>
    <property type="project" value="InterPro"/>
</dbReference>
<accession>A0A103XCW2</accession>
<reference evidence="1 2" key="1">
    <citation type="journal article" date="2016" name="Sci. Rep.">
        <title>The genome sequence of the outbreeding globe artichoke constructed de novo incorporating a phase-aware low-pass sequencing strategy of F1 progeny.</title>
        <authorList>
            <person name="Scaglione D."/>
            <person name="Reyes-Chin-Wo S."/>
            <person name="Acquadro A."/>
            <person name="Froenicke L."/>
            <person name="Portis E."/>
            <person name="Beitel C."/>
            <person name="Tirone M."/>
            <person name="Mauro R."/>
            <person name="Lo Monaco A."/>
            <person name="Mauromicale G."/>
            <person name="Faccioli P."/>
            <person name="Cattivelli L."/>
            <person name="Rieseberg L."/>
            <person name="Michelmore R."/>
            <person name="Lanteri S."/>
        </authorList>
    </citation>
    <scope>NUCLEOTIDE SEQUENCE [LARGE SCALE GENOMIC DNA]</scope>
    <source>
        <strain evidence="1">2C</strain>
    </source>
</reference>
<organism evidence="1 2">
    <name type="scientific">Cynara cardunculus var. scolymus</name>
    <name type="common">Globe artichoke</name>
    <name type="synonym">Cynara scolymus</name>
    <dbReference type="NCBI Taxonomy" id="59895"/>
    <lineage>
        <taxon>Eukaryota</taxon>
        <taxon>Viridiplantae</taxon>
        <taxon>Streptophyta</taxon>
        <taxon>Embryophyta</taxon>
        <taxon>Tracheophyta</taxon>
        <taxon>Spermatophyta</taxon>
        <taxon>Magnoliopsida</taxon>
        <taxon>eudicotyledons</taxon>
        <taxon>Gunneridae</taxon>
        <taxon>Pentapetalae</taxon>
        <taxon>asterids</taxon>
        <taxon>campanulids</taxon>
        <taxon>Asterales</taxon>
        <taxon>Asteraceae</taxon>
        <taxon>Carduoideae</taxon>
        <taxon>Cardueae</taxon>
        <taxon>Carduinae</taxon>
        <taxon>Cynara</taxon>
    </lineage>
</organism>
<dbReference type="Gramene" id="KVH88384">
    <property type="protein sequence ID" value="KVH88384"/>
    <property type="gene ID" value="Ccrd_023951"/>
</dbReference>
<dbReference type="InterPro" id="IPR017964">
    <property type="entry name" value="DNA-dir_DNA_pol_B_CS"/>
</dbReference>
<protein>
    <submittedName>
        <fullName evidence="1">DNA-directed DNA polymerase, family B, conserved site-containing protein</fullName>
    </submittedName>
</protein>
<sequence length="165" mass="19368">MYPYISREDSYYTDTDSVVLGKPLPDEMISSSILGLFKLEDRISEGHFLALKTYTYTHEKGMEIVKYNGDVKEKITAEWFKSQCPDPDRKQEIQVEAYFRIDWPTLNIKKIDQSILVGINLGLKRIHVWERDTNTNSKKWVDTEPISVYDMSRLYHISQKLVKLV</sequence>
<proteinExistence type="predicted"/>
<dbReference type="SUPFAM" id="SSF56672">
    <property type="entry name" value="DNA/RNA polymerases"/>
    <property type="match status" value="1"/>
</dbReference>
<gene>
    <name evidence="1" type="ORF">Ccrd_023951</name>
</gene>
<name>A0A103XCW2_CYNCS</name>
<comment type="caution">
    <text evidence="1">The sequence shown here is derived from an EMBL/GenBank/DDBJ whole genome shotgun (WGS) entry which is preliminary data.</text>
</comment>
<dbReference type="STRING" id="59895.A0A103XCW2"/>
<dbReference type="PROSITE" id="PS00116">
    <property type="entry name" value="DNA_POLYMERASE_B"/>
    <property type="match status" value="1"/>
</dbReference>
<dbReference type="EMBL" id="LEKV01005426">
    <property type="protein sequence ID" value="KVH88384.1"/>
    <property type="molecule type" value="Genomic_DNA"/>
</dbReference>
<keyword evidence="2" id="KW-1185">Reference proteome</keyword>
<dbReference type="AlphaFoldDB" id="A0A103XCW2"/>
<keyword evidence="1" id="KW-0239">DNA-directed DNA polymerase</keyword>
<keyword evidence="1" id="KW-0808">Transferase</keyword>
<dbReference type="InterPro" id="IPR023211">
    <property type="entry name" value="DNA_pol_palm_dom_sf"/>
</dbReference>
<dbReference type="Proteomes" id="UP000243975">
    <property type="component" value="Unassembled WGS sequence"/>
</dbReference>
<dbReference type="GO" id="GO:0003676">
    <property type="term" value="F:nucleic acid binding"/>
    <property type="evidence" value="ECO:0007669"/>
    <property type="project" value="InterPro"/>
</dbReference>